<dbReference type="RefSeq" id="WP_088767565.1">
    <property type="nucleotide sequence ID" value="NZ_CP022133.1"/>
</dbReference>
<accession>A0ABN5AMN0</accession>
<evidence type="ECO:0000313" key="3">
    <source>
        <dbReference type="Proteomes" id="UP000197717"/>
    </source>
</evidence>
<evidence type="ECO:0000256" key="1">
    <source>
        <dbReference type="SAM" id="Phobius"/>
    </source>
</evidence>
<keyword evidence="3" id="KW-1185">Reference proteome</keyword>
<organism evidence="2 3">
    <name type="scientific">Idiomarina piscisalsi</name>
    <dbReference type="NCBI Taxonomy" id="1096243"/>
    <lineage>
        <taxon>Bacteria</taxon>
        <taxon>Pseudomonadati</taxon>
        <taxon>Pseudomonadota</taxon>
        <taxon>Gammaproteobacteria</taxon>
        <taxon>Alteromonadales</taxon>
        <taxon>Idiomarinaceae</taxon>
        <taxon>Idiomarina</taxon>
    </lineage>
</organism>
<proteinExistence type="predicted"/>
<gene>
    <name evidence="2" type="ORF">CEW91_02730</name>
</gene>
<dbReference type="PANTHER" id="PTHR34219">
    <property type="entry name" value="IRON-REGULATED INNER MEMBRANE PROTEIN-RELATED"/>
    <property type="match status" value="1"/>
</dbReference>
<feature type="transmembrane region" description="Helical" evidence="1">
    <location>
        <begin position="12"/>
        <end position="35"/>
    </location>
</feature>
<evidence type="ECO:0000313" key="2">
    <source>
        <dbReference type="EMBL" id="ASG65130.1"/>
    </source>
</evidence>
<dbReference type="PANTHER" id="PTHR34219:SF8">
    <property type="entry name" value="PEPSY DOMAIN-CONTAINING PROTEIN"/>
    <property type="match status" value="1"/>
</dbReference>
<reference evidence="2 3" key="1">
    <citation type="submission" date="2017-06" db="EMBL/GenBank/DDBJ databases">
        <title>Complete genome sequence of Idiomarina piscisalsi strain 10PY1A isolated from soil of Soudi Arabia.</title>
        <authorList>
            <person name="Kim M.-C."/>
            <person name="Jung B.K."/>
            <person name="Budiyanto F."/>
            <person name="Nzila A."/>
            <person name="Shin J.-H."/>
        </authorList>
    </citation>
    <scope>NUCLEOTIDE SEQUENCE [LARGE SCALE GENOMIC DNA]</scope>
    <source>
        <strain evidence="2 3">10PY1A</strain>
    </source>
</reference>
<dbReference type="InterPro" id="IPR005625">
    <property type="entry name" value="PepSY-ass_TM"/>
</dbReference>
<feature type="transmembrane region" description="Helical" evidence="1">
    <location>
        <begin position="332"/>
        <end position="354"/>
    </location>
</feature>
<feature type="transmembrane region" description="Helical" evidence="1">
    <location>
        <begin position="366"/>
        <end position="389"/>
    </location>
</feature>
<evidence type="ECO:0008006" key="4">
    <source>
        <dbReference type="Google" id="ProtNLM"/>
    </source>
</evidence>
<name>A0ABN5AMN0_9GAMM</name>
<keyword evidence="1" id="KW-0812">Transmembrane</keyword>
<dbReference type="Pfam" id="PF03929">
    <property type="entry name" value="PepSY_TM"/>
    <property type="match status" value="1"/>
</dbReference>
<dbReference type="EMBL" id="CP022133">
    <property type="protein sequence ID" value="ASG65130.1"/>
    <property type="molecule type" value="Genomic_DNA"/>
</dbReference>
<keyword evidence="1" id="KW-1133">Transmembrane helix</keyword>
<protein>
    <recommendedName>
        <fullName evidence="4">Peptidase</fullName>
    </recommendedName>
</protein>
<keyword evidence="1" id="KW-0472">Membrane</keyword>
<dbReference type="Proteomes" id="UP000197717">
    <property type="component" value="Chromosome"/>
</dbReference>
<feature type="transmembrane region" description="Helical" evidence="1">
    <location>
        <begin position="136"/>
        <end position="156"/>
    </location>
</feature>
<sequence length="412" mass="46508">MTNRQWFTLHSWAGFAFAGLLFLVCFTGVLATLSYEIQYLSDDKYRALEIREGPVAWSELESNLAVAYPESHILGGNVHQQPYLAGEVRLMTPDGFQFVFFDPGSGTLLGEGGWGQLSRYLRDIHMYLSIGGVGKYIVTLTSILLLISLVSSFYVYRKWWRGFLTNPGQLTWKKRTDWSSWHKWMGLWAWWLIAVMAVTGLWYLAEQVMFDTNVAHYPSAPQISHTQTEKERSARSLTELVKAAQSARPDMDITGFYYPHRHNQVMSFVGQNDSVLVRDRANRVYLDPITAEVVSTQYASDLDVIARIADTADPLHFGNFASGNVSGLTVKIIYAVFGLMLTGLVLGGMRMHYLRTQKRDPNTAKWLGITGSFSIALSIAALIYTTMVFDEYGNTSTSLSPRLGDLKQEQQR</sequence>
<feature type="transmembrane region" description="Helical" evidence="1">
    <location>
        <begin position="184"/>
        <end position="205"/>
    </location>
</feature>